<evidence type="ECO:0000259" key="2">
    <source>
        <dbReference type="PROSITE" id="PS50965"/>
    </source>
</evidence>
<feature type="region of interest" description="Disordered" evidence="1">
    <location>
        <begin position="231"/>
        <end position="254"/>
    </location>
</feature>
<name>A0A935Q2R2_9PROT</name>
<sequence>MGSTPLPSFPPPHPPPGIKGEAEAAYGIEFYYGASKNWMTLHDLRLECECRVAQIDHLLINRFLEIYVCESKRFAEGIAVNEQGEFAAFHGGKAYGIPSPVEQNKRHMAVLESVFKCGQVAPPKRFGITLSPTLNGLVLVSKNARIGRPKTKIEGIDSIIKNDQLETRIDKEYDSNNNPLLAVRLIGHDTLEDFGRRLAAAHKPASFDWPARFGLSATAPEPIKTRVRVEPATEKPPNQLDWARPKNPAPRPNSAALNLRRRVNQSLLLKKHQKGAGADLPAAVRHHEAGACNLVVFKQEHAGHRRHLEGEFVHRFLNRQFAEVAASRRRRLGRGLPEVLEGLGGQNRNPRRCGPSRQLAAGRCLVARDLVQDHIDQHYRPARFEQHVERIGVGQRDERPGIGQQCSIFGRWHCARTQAVGKAFSWSTMPCVAMSGSRGIGKCACAINRNRSSSLSMPSACMALSSPMRPSEKSSSTLKFWLPVDSAASKVSTRWRSSALNRALTDVSVLAAITLARLSRSRSTEPVKFTVAILAPWRVTHK</sequence>
<dbReference type="InterPro" id="IPR011528">
    <property type="entry name" value="NERD"/>
</dbReference>
<evidence type="ECO:0000313" key="4">
    <source>
        <dbReference type="Proteomes" id="UP000697998"/>
    </source>
</evidence>
<organism evidence="3 4">
    <name type="scientific">Candidatus Accumulibacter proximus</name>
    <dbReference type="NCBI Taxonomy" id="2954385"/>
    <lineage>
        <taxon>Bacteria</taxon>
        <taxon>Pseudomonadati</taxon>
        <taxon>Pseudomonadota</taxon>
        <taxon>Betaproteobacteria</taxon>
        <taxon>Candidatus Accumulibacter</taxon>
    </lineage>
</organism>
<reference evidence="3 4" key="1">
    <citation type="submission" date="2020-10" db="EMBL/GenBank/DDBJ databases">
        <title>Connecting structure to function with the recovery of over 1000 high-quality activated sludge metagenome-assembled genomes encoding full-length rRNA genes using long-read sequencing.</title>
        <authorList>
            <person name="Singleton C.M."/>
            <person name="Petriglieri F."/>
            <person name="Kristensen J.M."/>
            <person name="Kirkegaard R.H."/>
            <person name="Michaelsen T.Y."/>
            <person name="Andersen M.H."/>
            <person name="Karst S.M."/>
            <person name="Dueholm M.S."/>
            <person name="Nielsen P.H."/>
            <person name="Albertsen M."/>
        </authorList>
    </citation>
    <scope>NUCLEOTIDE SEQUENCE [LARGE SCALE GENOMIC DNA]</scope>
    <source>
        <strain evidence="3">EsbW_18-Q3-R4-48_BATAC.285</strain>
    </source>
</reference>
<feature type="domain" description="NERD" evidence="2">
    <location>
        <begin position="16"/>
        <end position="134"/>
    </location>
</feature>
<dbReference type="Proteomes" id="UP000697998">
    <property type="component" value="Unassembled WGS sequence"/>
</dbReference>
<dbReference type="EMBL" id="JADJMH010000020">
    <property type="protein sequence ID" value="MBK7676486.1"/>
    <property type="molecule type" value="Genomic_DNA"/>
</dbReference>
<accession>A0A935Q2R2</accession>
<gene>
    <name evidence="3" type="ORF">IPJ27_17970</name>
</gene>
<dbReference type="PROSITE" id="PS50965">
    <property type="entry name" value="NERD"/>
    <property type="match status" value="1"/>
</dbReference>
<evidence type="ECO:0000313" key="3">
    <source>
        <dbReference type="EMBL" id="MBK7676486.1"/>
    </source>
</evidence>
<evidence type="ECO:0000256" key="1">
    <source>
        <dbReference type="SAM" id="MobiDB-lite"/>
    </source>
</evidence>
<dbReference type="Pfam" id="PF08378">
    <property type="entry name" value="NERD"/>
    <property type="match status" value="1"/>
</dbReference>
<protein>
    <submittedName>
        <fullName evidence="3">NERD domain-containing protein</fullName>
    </submittedName>
</protein>
<comment type="caution">
    <text evidence="3">The sequence shown here is derived from an EMBL/GenBank/DDBJ whole genome shotgun (WGS) entry which is preliminary data.</text>
</comment>
<proteinExistence type="predicted"/>
<dbReference type="AlphaFoldDB" id="A0A935Q2R2"/>